<dbReference type="AlphaFoldDB" id="A0AA51RR93"/>
<dbReference type="HAMAP" id="MF_00143">
    <property type="entry name" value="UPF0114"/>
    <property type="match status" value="1"/>
</dbReference>
<evidence type="ECO:0000256" key="1">
    <source>
        <dbReference type="ARBA" id="ARBA00004651"/>
    </source>
</evidence>
<keyword evidence="3 7" id="KW-1003">Cell membrane</keyword>
<evidence type="ECO:0000256" key="4">
    <source>
        <dbReference type="ARBA" id="ARBA00022692"/>
    </source>
</evidence>
<accession>A0AA51RR93</accession>
<dbReference type="InterPro" id="IPR005134">
    <property type="entry name" value="UPF0114"/>
</dbReference>
<dbReference type="Pfam" id="PF03350">
    <property type="entry name" value="UPF0114"/>
    <property type="match status" value="1"/>
</dbReference>
<proteinExistence type="inferred from homology"/>
<dbReference type="NCBIfam" id="TIGR00645">
    <property type="entry name" value="HI0507"/>
    <property type="match status" value="1"/>
</dbReference>
<keyword evidence="6 7" id="KW-0472">Membrane</keyword>
<gene>
    <name evidence="8" type="ORF">Q9312_12750</name>
</gene>
<evidence type="ECO:0000313" key="9">
    <source>
        <dbReference type="Proteomes" id="UP001239782"/>
    </source>
</evidence>
<dbReference type="RefSeq" id="WP_309201238.1">
    <property type="nucleotide sequence ID" value="NZ_CP133548.1"/>
</dbReference>
<organism evidence="8 9">
    <name type="scientific">Pleionea litopenaei</name>
    <dbReference type="NCBI Taxonomy" id="3070815"/>
    <lineage>
        <taxon>Bacteria</taxon>
        <taxon>Pseudomonadati</taxon>
        <taxon>Pseudomonadota</taxon>
        <taxon>Gammaproteobacteria</taxon>
        <taxon>Oceanospirillales</taxon>
        <taxon>Pleioneaceae</taxon>
        <taxon>Pleionea</taxon>
    </lineage>
</organism>
<comment type="similarity">
    <text evidence="2 7">Belongs to the UPF0114 family.</text>
</comment>
<reference evidence="8 9" key="1">
    <citation type="submission" date="2023-08" db="EMBL/GenBank/DDBJ databases">
        <title>Pleionea litopenaei sp. nov., isolated from stomach of juvenile Litopenaeus vannamei.</title>
        <authorList>
            <person name="Rho A.M."/>
            <person name="Hwang C.Y."/>
        </authorList>
    </citation>
    <scope>NUCLEOTIDE SEQUENCE [LARGE SCALE GENOMIC DNA]</scope>
    <source>
        <strain evidence="8 9">HL-JVS1</strain>
    </source>
</reference>
<evidence type="ECO:0000256" key="3">
    <source>
        <dbReference type="ARBA" id="ARBA00022475"/>
    </source>
</evidence>
<evidence type="ECO:0000256" key="7">
    <source>
        <dbReference type="HAMAP-Rule" id="MF_00143"/>
    </source>
</evidence>
<keyword evidence="5 7" id="KW-1133">Transmembrane helix</keyword>
<comment type="subcellular location">
    <subcellularLocation>
        <location evidence="1 7">Cell membrane</location>
        <topology evidence="1 7">Multi-pass membrane protein</topology>
    </subcellularLocation>
</comment>
<evidence type="ECO:0000256" key="6">
    <source>
        <dbReference type="ARBA" id="ARBA00023136"/>
    </source>
</evidence>
<name>A0AA51RR93_9GAMM</name>
<evidence type="ECO:0000313" key="8">
    <source>
        <dbReference type="EMBL" id="WMS86087.1"/>
    </source>
</evidence>
<dbReference type="GO" id="GO:0005886">
    <property type="term" value="C:plasma membrane"/>
    <property type="evidence" value="ECO:0007669"/>
    <property type="project" value="UniProtKB-SubCell"/>
</dbReference>
<sequence>MKHIEHGFEKRLFSSRWLLAPFYVGLIIAVLLLLLRFFEDLILLVPQVFSLDESTLVLKVLTLVDLCLMANLLVIIVFSSYESFVSRVDIKNQQERPSWLGRVGFSSLKVKVISSIAAISAIELLKVYLDINNYSHTQVLWMVIIFSVFVIAGVLFALMDRMSSGQSKKDS</sequence>
<dbReference type="EMBL" id="CP133548">
    <property type="protein sequence ID" value="WMS86087.1"/>
    <property type="molecule type" value="Genomic_DNA"/>
</dbReference>
<feature type="transmembrane region" description="Helical" evidence="7">
    <location>
        <begin position="99"/>
        <end position="119"/>
    </location>
</feature>
<feature type="transmembrane region" description="Helical" evidence="7">
    <location>
        <begin position="58"/>
        <end position="78"/>
    </location>
</feature>
<dbReference type="KEGG" id="plei:Q9312_12750"/>
<keyword evidence="9" id="KW-1185">Reference proteome</keyword>
<dbReference type="PANTHER" id="PTHR38596">
    <property type="entry name" value="UPF0114 PROTEIN YQHA"/>
    <property type="match status" value="1"/>
</dbReference>
<feature type="transmembrane region" description="Helical" evidence="7">
    <location>
        <begin position="139"/>
        <end position="159"/>
    </location>
</feature>
<evidence type="ECO:0000256" key="2">
    <source>
        <dbReference type="ARBA" id="ARBA00005774"/>
    </source>
</evidence>
<dbReference type="PANTHER" id="PTHR38596:SF1">
    <property type="entry name" value="UPF0114 PROTEIN YQHA"/>
    <property type="match status" value="1"/>
</dbReference>
<protein>
    <recommendedName>
        <fullName evidence="7">UPF0114 protein Q9312_12750</fullName>
    </recommendedName>
</protein>
<keyword evidence="4 7" id="KW-0812">Transmembrane</keyword>
<feature type="transmembrane region" description="Helical" evidence="7">
    <location>
        <begin position="20"/>
        <end position="38"/>
    </location>
</feature>
<evidence type="ECO:0000256" key="5">
    <source>
        <dbReference type="ARBA" id="ARBA00022989"/>
    </source>
</evidence>
<dbReference type="Proteomes" id="UP001239782">
    <property type="component" value="Chromosome"/>
</dbReference>
<dbReference type="InterPro" id="IPR020761">
    <property type="entry name" value="UPF0114_bac"/>
</dbReference>